<dbReference type="RefSeq" id="WP_050670357.1">
    <property type="nucleotide sequence ID" value="NZ_LAIR01000002.1"/>
</dbReference>
<organism evidence="2 3">
    <name type="scientific">Luteipulveratus halotolerans</name>
    <dbReference type="NCBI Taxonomy" id="1631356"/>
    <lineage>
        <taxon>Bacteria</taxon>
        <taxon>Bacillati</taxon>
        <taxon>Actinomycetota</taxon>
        <taxon>Actinomycetes</taxon>
        <taxon>Micrococcales</taxon>
        <taxon>Dermacoccaceae</taxon>
        <taxon>Luteipulveratus</taxon>
    </lineage>
</organism>
<reference evidence="3" key="1">
    <citation type="submission" date="2015-03" db="EMBL/GenBank/DDBJ databases">
        <title>Luteipulveratus halotolerans sp. nov., a novel actinobacterium (Dermacoccaceae) from Sarawak, Malaysia.</title>
        <authorList>
            <person name="Juboi H."/>
            <person name="Basik A."/>
            <person name="Shamsul S.S."/>
            <person name="Arnold P."/>
            <person name="Schmitt E.K."/>
            <person name="Sanglier J.-J."/>
            <person name="Yeo T."/>
        </authorList>
    </citation>
    <scope>NUCLEOTIDE SEQUENCE [LARGE SCALE GENOMIC DNA]</scope>
    <source>
        <strain evidence="3">C296001</strain>
    </source>
</reference>
<sequence>MAISRPAPGEGKWWVLGTIGVLLGVVLATWWGVSATQGVSWNDAGNKVVSDRSVQVRFDVTADTSKGVTCKVKALAVDHSVVGSKQVTYPPSKHSSTRYVETIATTQRATTATVDSCDYTP</sequence>
<comment type="caution">
    <text evidence="2">The sequence shown here is derived from an EMBL/GenBank/DDBJ whole genome shotgun (WGS) entry which is preliminary data.</text>
</comment>
<feature type="transmembrane region" description="Helical" evidence="1">
    <location>
        <begin position="12"/>
        <end position="33"/>
    </location>
</feature>
<dbReference type="STRING" id="1631356.VV01_13635"/>
<keyword evidence="3" id="KW-1185">Reference proteome</keyword>
<evidence type="ECO:0000313" key="3">
    <source>
        <dbReference type="Proteomes" id="UP000037397"/>
    </source>
</evidence>
<protein>
    <recommendedName>
        <fullName evidence="4">DUF4307 domain-containing protein</fullName>
    </recommendedName>
</protein>
<keyword evidence="1" id="KW-0472">Membrane</keyword>
<evidence type="ECO:0000256" key="1">
    <source>
        <dbReference type="SAM" id="Phobius"/>
    </source>
</evidence>
<dbReference type="AlphaFoldDB" id="A0A0L6CKD5"/>
<dbReference type="EMBL" id="LAIR01000002">
    <property type="protein sequence ID" value="KNX37958.1"/>
    <property type="molecule type" value="Genomic_DNA"/>
</dbReference>
<accession>A0A0L6CKD5</accession>
<dbReference type="Proteomes" id="UP000037397">
    <property type="component" value="Unassembled WGS sequence"/>
</dbReference>
<evidence type="ECO:0000313" key="2">
    <source>
        <dbReference type="EMBL" id="KNX37958.1"/>
    </source>
</evidence>
<dbReference type="Pfam" id="PF14155">
    <property type="entry name" value="DUF4307"/>
    <property type="match status" value="1"/>
</dbReference>
<keyword evidence="1" id="KW-1133">Transmembrane helix</keyword>
<gene>
    <name evidence="2" type="ORF">VV01_13635</name>
</gene>
<keyword evidence="1" id="KW-0812">Transmembrane</keyword>
<proteinExistence type="predicted"/>
<dbReference type="InterPro" id="IPR025443">
    <property type="entry name" value="DUF4307"/>
</dbReference>
<name>A0A0L6CKD5_9MICO</name>
<evidence type="ECO:0008006" key="4">
    <source>
        <dbReference type="Google" id="ProtNLM"/>
    </source>
</evidence>